<evidence type="ECO:0000313" key="2">
    <source>
        <dbReference type="EMBL" id="KAA1095087.1"/>
    </source>
</evidence>
<protein>
    <submittedName>
        <fullName evidence="2">Uncharacterized protein</fullName>
    </submittedName>
</protein>
<evidence type="ECO:0000313" key="3">
    <source>
        <dbReference type="Proteomes" id="UP000324748"/>
    </source>
</evidence>
<proteinExistence type="predicted"/>
<reference evidence="2 3" key="1">
    <citation type="submission" date="2019-05" db="EMBL/GenBank/DDBJ databases">
        <title>Emergence of the Ug99 lineage of the wheat stem rust pathogen through somatic hybridization.</title>
        <authorList>
            <person name="Li F."/>
            <person name="Upadhyaya N.M."/>
            <person name="Sperschneider J."/>
            <person name="Matny O."/>
            <person name="Nguyen-Phuc H."/>
            <person name="Mago R."/>
            <person name="Raley C."/>
            <person name="Miller M.E."/>
            <person name="Silverstein K.A.T."/>
            <person name="Henningsen E."/>
            <person name="Hirsch C.D."/>
            <person name="Visser B."/>
            <person name="Pretorius Z.A."/>
            <person name="Steffenson B.J."/>
            <person name="Schwessinger B."/>
            <person name="Dodds P.N."/>
            <person name="Figueroa M."/>
        </authorList>
    </citation>
    <scope>NUCLEOTIDE SEQUENCE [LARGE SCALE GENOMIC DNA]</scope>
    <source>
        <strain evidence="2">21-0</strain>
    </source>
</reference>
<organism evidence="2 3">
    <name type="scientific">Puccinia graminis f. sp. tritici</name>
    <dbReference type="NCBI Taxonomy" id="56615"/>
    <lineage>
        <taxon>Eukaryota</taxon>
        <taxon>Fungi</taxon>
        <taxon>Dikarya</taxon>
        <taxon>Basidiomycota</taxon>
        <taxon>Pucciniomycotina</taxon>
        <taxon>Pucciniomycetes</taxon>
        <taxon>Pucciniales</taxon>
        <taxon>Pucciniaceae</taxon>
        <taxon>Puccinia</taxon>
    </lineage>
</organism>
<sequence>MAVHRSKGFVLDFKQSGSADVIARSQVANCLQWLTRLTSSCLDWISTLQQQAEDLLDIHTKDSGLGVSILAEKRLQAQCDVQSTDRNLTIADFCWNVWIKSSRNGQAWSDEIDNFAGAPPCPPQSKEGMKQEAASSDLKMP</sequence>
<evidence type="ECO:0000256" key="1">
    <source>
        <dbReference type="SAM" id="MobiDB-lite"/>
    </source>
</evidence>
<dbReference type="Proteomes" id="UP000324748">
    <property type="component" value="Unassembled WGS sequence"/>
</dbReference>
<keyword evidence="3" id="KW-1185">Reference proteome</keyword>
<comment type="caution">
    <text evidence="2">The sequence shown here is derived from an EMBL/GenBank/DDBJ whole genome shotgun (WGS) entry which is preliminary data.</text>
</comment>
<accession>A0A5B0P0K1</accession>
<dbReference type="AlphaFoldDB" id="A0A5B0P0K1"/>
<dbReference type="EMBL" id="VSWC01000079">
    <property type="protein sequence ID" value="KAA1095087.1"/>
    <property type="molecule type" value="Genomic_DNA"/>
</dbReference>
<name>A0A5B0P0K1_PUCGR</name>
<feature type="region of interest" description="Disordered" evidence="1">
    <location>
        <begin position="110"/>
        <end position="141"/>
    </location>
</feature>
<gene>
    <name evidence="2" type="ORF">PGT21_035435</name>
</gene>